<gene>
    <name evidence="2" type="ORF">PECUL_23A056432</name>
</gene>
<name>A0AAD1RGY5_PELCU</name>
<keyword evidence="3" id="KW-1185">Reference proteome</keyword>
<feature type="compositionally biased region" description="Low complexity" evidence="1">
    <location>
        <begin position="28"/>
        <end position="45"/>
    </location>
</feature>
<sequence length="150" mass="16343">MEGSGEYGGSEREVTSSPVSRWARPKSDSAIQSSSSILQESEPSEAGLGTKILTIAVRRRSGRVPGVKFQDLGLIPKMPVQIPQDSVRLQVRFLRPRPSLLSGQDVTSDTLTTCQGRQGDARTFLRDAYVMYVCTAARTSQAPKSKVMPD</sequence>
<evidence type="ECO:0000313" key="3">
    <source>
        <dbReference type="Proteomes" id="UP001295444"/>
    </source>
</evidence>
<reference evidence="2" key="1">
    <citation type="submission" date="2022-03" db="EMBL/GenBank/DDBJ databases">
        <authorList>
            <person name="Alioto T."/>
            <person name="Alioto T."/>
            <person name="Gomez Garrido J."/>
        </authorList>
    </citation>
    <scope>NUCLEOTIDE SEQUENCE</scope>
</reference>
<dbReference type="EMBL" id="OW240913">
    <property type="protein sequence ID" value="CAH2254066.1"/>
    <property type="molecule type" value="Genomic_DNA"/>
</dbReference>
<proteinExistence type="predicted"/>
<feature type="region of interest" description="Disordered" evidence="1">
    <location>
        <begin position="1"/>
        <end position="45"/>
    </location>
</feature>
<protein>
    <submittedName>
        <fullName evidence="2">Uncharacterized protein</fullName>
    </submittedName>
</protein>
<evidence type="ECO:0000256" key="1">
    <source>
        <dbReference type="SAM" id="MobiDB-lite"/>
    </source>
</evidence>
<dbReference type="AlphaFoldDB" id="A0AAD1RGY5"/>
<accession>A0AAD1RGY5</accession>
<dbReference type="Proteomes" id="UP001295444">
    <property type="component" value="Chromosome 02"/>
</dbReference>
<evidence type="ECO:0000313" key="2">
    <source>
        <dbReference type="EMBL" id="CAH2254066.1"/>
    </source>
</evidence>
<organism evidence="2 3">
    <name type="scientific">Pelobates cultripes</name>
    <name type="common">Western spadefoot toad</name>
    <dbReference type="NCBI Taxonomy" id="61616"/>
    <lineage>
        <taxon>Eukaryota</taxon>
        <taxon>Metazoa</taxon>
        <taxon>Chordata</taxon>
        <taxon>Craniata</taxon>
        <taxon>Vertebrata</taxon>
        <taxon>Euteleostomi</taxon>
        <taxon>Amphibia</taxon>
        <taxon>Batrachia</taxon>
        <taxon>Anura</taxon>
        <taxon>Pelobatoidea</taxon>
        <taxon>Pelobatidae</taxon>
        <taxon>Pelobates</taxon>
    </lineage>
</organism>